<dbReference type="RefSeq" id="WP_281095114.1">
    <property type="nucleotide sequence ID" value="NZ_JARYZI010000010.1"/>
</dbReference>
<gene>
    <name evidence="2" type="ORF">QE109_13775</name>
</gene>
<accession>A0ABT6NFL4</accession>
<dbReference type="CDD" id="cd04301">
    <property type="entry name" value="NAT_SF"/>
    <property type="match status" value="1"/>
</dbReference>
<dbReference type="InterPro" id="IPR000182">
    <property type="entry name" value="GNAT_dom"/>
</dbReference>
<evidence type="ECO:0000259" key="1">
    <source>
        <dbReference type="PROSITE" id="PS51186"/>
    </source>
</evidence>
<sequence length="188" mass="22891">MKLEFRKLRRDDAYKFIRWGKHEDPRFYQYNFPFDHKGEFDAWYFSKQKLIRKKVYGLFLADYPLGFITLKHIKWFQRKAELGIAIDPNYISEGFGSELLRQYLNYVFGHYPIDTMSLRVAHFNKRAQKSYEKIGFIKIKEIFEPFEEQGFKDVIMTKYPDQFSMIDGTLYTTFYVMEFHKNQMIKVN</sequence>
<comment type="caution">
    <text evidence="2">The sequence shown here is derived from an EMBL/GenBank/DDBJ whole genome shotgun (WGS) entry which is preliminary data.</text>
</comment>
<organism evidence="2 3">
    <name type="scientific">Fusibacter bizertensis</name>
    <dbReference type="NCBI Taxonomy" id="1488331"/>
    <lineage>
        <taxon>Bacteria</taxon>
        <taxon>Bacillati</taxon>
        <taxon>Bacillota</taxon>
        <taxon>Clostridia</taxon>
        <taxon>Eubacteriales</taxon>
        <taxon>Eubacteriales Family XII. Incertae Sedis</taxon>
        <taxon>Fusibacter</taxon>
    </lineage>
</organism>
<dbReference type="PROSITE" id="PS51186">
    <property type="entry name" value="GNAT"/>
    <property type="match status" value="1"/>
</dbReference>
<evidence type="ECO:0000313" key="3">
    <source>
        <dbReference type="Proteomes" id="UP001158045"/>
    </source>
</evidence>
<feature type="domain" description="N-acetyltransferase" evidence="1">
    <location>
        <begin position="3"/>
        <end position="161"/>
    </location>
</feature>
<proteinExistence type="predicted"/>
<dbReference type="Proteomes" id="UP001158045">
    <property type="component" value="Unassembled WGS sequence"/>
</dbReference>
<reference evidence="2 3" key="1">
    <citation type="submission" date="2023-04" db="EMBL/GenBank/DDBJ databases">
        <title>Fusibacter bizertensis strain WBS, isolated from littoral bottom sediments of the Arctic seas - biochemical and genomic analysis.</title>
        <authorList>
            <person name="Brioukhanov A.L."/>
        </authorList>
    </citation>
    <scope>NUCLEOTIDE SEQUENCE [LARGE SCALE GENOMIC DNA]</scope>
    <source>
        <strain evidence="2 3">WBS</strain>
    </source>
</reference>
<dbReference type="InterPro" id="IPR016181">
    <property type="entry name" value="Acyl_CoA_acyltransferase"/>
</dbReference>
<dbReference type="Gene3D" id="3.40.630.30">
    <property type="match status" value="1"/>
</dbReference>
<evidence type="ECO:0000313" key="2">
    <source>
        <dbReference type="EMBL" id="MDH8679221.1"/>
    </source>
</evidence>
<keyword evidence="3" id="KW-1185">Reference proteome</keyword>
<dbReference type="SUPFAM" id="SSF55729">
    <property type="entry name" value="Acyl-CoA N-acyltransferases (Nat)"/>
    <property type="match status" value="1"/>
</dbReference>
<protein>
    <submittedName>
        <fullName evidence="2">GNAT family N-acetyltransferase</fullName>
    </submittedName>
</protein>
<dbReference type="PANTHER" id="PTHR43415:SF3">
    <property type="entry name" value="GNAT-FAMILY ACETYLTRANSFERASE"/>
    <property type="match status" value="1"/>
</dbReference>
<dbReference type="PANTHER" id="PTHR43415">
    <property type="entry name" value="SPERMIDINE N(1)-ACETYLTRANSFERASE"/>
    <property type="match status" value="1"/>
</dbReference>
<name>A0ABT6NFL4_9FIRM</name>
<dbReference type="Pfam" id="PF13302">
    <property type="entry name" value="Acetyltransf_3"/>
    <property type="match status" value="1"/>
</dbReference>
<dbReference type="EMBL" id="JARYZI010000010">
    <property type="protein sequence ID" value="MDH8679221.1"/>
    <property type="molecule type" value="Genomic_DNA"/>
</dbReference>